<dbReference type="PANTHER" id="PTHR24029">
    <property type="entry name" value="UVRABC SYSTEM PROTEIN B"/>
    <property type="match status" value="1"/>
</dbReference>
<dbReference type="Proteomes" id="UP000599024">
    <property type="component" value="Unassembled WGS sequence"/>
</dbReference>
<name>A0A8J6TE21_9BACT</name>
<dbReference type="InterPro" id="IPR041471">
    <property type="entry name" value="UvrB_inter"/>
</dbReference>
<dbReference type="CDD" id="cd17916">
    <property type="entry name" value="DEXHc_UvrB"/>
    <property type="match status" value="1"/>
</dbReference>
<dbReference type="EMBL" id="JACNLK010000071">
    <property type="protein sequence ID" value="MBC8209032.1"/>
    <property type="molecule type" value="Genomic_DNA"/>
</dbReference>
<dbReference type="InterPro" id="IPR036876">
    <property type="entry name" value="UVR_dom_sf"/>
</dbReference>
<dbReference type="Pfam" id="PF00271">
    <property type="entry name" value="Helicase_C"/>
    <property type="match status" value="1"/>
</dbReference>
<protein>
    <recommendedName>
        <fullName evidence="12 13">UvrABC system protein B</fullName>
        <shortName evidence="13">Protein UvrB</shortName>
    </recommendedName>
    <alternativeName>
        <fullName evidence="13">Excinuclease ABC subunit B</fullName>
    </alternativeName>
</protein>
<dbReference type="GO" id="GO:0016887">
    <property type="term" value="F:ATP hydrolysis activity"/>
    <property type="evidence" value="ECO:0007669"/>
    <property type="project" value="InterPro"/>
</dbReference>
<reference evidence="19 20" key="1">
    <citation type="submission" date="2020-08" db="EMBL/GenBank/DDBJ databases">
        <title>Bridging the membrane lipid divide: bacteria of the FCB group superphylum have the potential to synthesize archaeal ether lipids.</title>
        <authorList>
            <person name="Villanueva L."/>
            <person name="Von Meijenfeldt F.A.B."/>
            <person name="Westbye A.B."/>
            <person name="Yadav S."/>
            <person name="Hopmans E.C."/>
            <person name="Dutilh B.E."/>
            <person name="Sinninghe Damste J.S."/>
        </authorList>
    </citation>
    <scope>NUCLEOTIDE SEQUENCE [LARGE SCALE GENOMIC DNA]</scope>
    <source>
        <strain evidence="19">NIOZ-UU81</strain>
    </source>
</reference>
<dbReference type="PROSITE" id="PS51192">
    <property type="entry name" value="HELICASE_ATP_BIND_1"/>
    <property type="match status" value="1"/>
</dbReference>
<evidence type="ECO:0000259" key="17">
    <source>
        <dbReference type="PROSITE" id="PS51192"/>
    </source>
</evidence>
<dbReference type="Gene3D" id="4.10.860.10">
    <property type="entry name" value="UVR domain"/>
    <property type="match status" value="1"/>
</dbReference>
<dbReference type="SMART" id="SM00490">
    <property type="entry name" value="HELICc"/>
    <property type="match status" value="1"/>
</dbReference>
<keyword evidence="15" id="KW-0175">Coiled coil</keyword>
<evidence type="ECO:0000313" key="20">
    <source>
        <dbReference type="Proteomes" id="UP000599024"/>
    </source>
</evidence>
<evidence type="ECO:0000256" key="9">
    <source>
        <dbReference type="ARBA" id="ARBA00023204"/>
    </source>
</evidence>
<keyword evidence="8 13" id="KW-0267">Excision nuclease</keyword>
<dbReference type="HAMAP" id="MF_00204">
    <property type="entry name" value="UvrB"/>
    <property type="match status" value="1"/>
</dbReference>
<feature type="domain" description="Helicase ATP-binding" evidence="17">
    <location>
        <begin position="23"/>
        <end position="158"/>
    </location>
</feature>
<comment type="domain">
    <text evidence="13">The beta-hairpin motif is involved in DNA binding.</text>
</comment>
<feature type="coiled-coil region" evidence="15">
    <location>
        <begin position="626"/>
        <end position="665"/>
    </location>
</feature>
<keyword evidence="9 13" id="KW-0234">DNA repair</keyword>
<evidence type="ECO:0000256" key="7">
    <source>
        <dbReference type="ARBA" id="ARBA00022840"/>
    </source>
</evidence>
<dbReference type="Pfam" id="PF17757">
    <property type="entry name" value="UvrB_inter"/>
    <property type="match status" value="1"/>
</dbReference>
<keyword evidence="6 13" id="KW-0228">DNA excision</keyword>
<dbReference type="NCBIfam" id="NF003673">
    <property type="entry name" value="PRK05298.1"/>
    <property type="match status" value="1"/>
</dbReference>
<dbReference type="PROSITE" id="PS50151">
    <property type="entry name" value="UVR"/>
    <property type="match status" value="1"/>
</dbReference>
<evidence type="ECO:0000256" key="1">
    <source>
        <dbReference type="ARBA" id="ARBA00004496"/>
    </source>
</evidence>
<dbReference type="Pfam" id="PF02151">
    <property type="entry name" value="UVR"/>
    <property type="match status" value="1"/>
</dbReference>
<evidence type="ECO:0000256" key="5">
    <source>
        <dbReference type="ARBA" id="ARBA00022763"/>
    </source>
</evidence>
<dbReference type="GO" id="GO:0009380">
    <property type="term" value="C:excinuclease repair complex"/>
    <property type="evidence" value="ECO:0007669"/>
    <property type="project" value="InterPro"/>
</dbReference>
<dbReference type="Pfam" id="PF12344">
    <property type="entry name" value="UvrB"/>
    <property type="match status" value="1"/>
</dbReference>
<dbReference type="GO" id="GO:0003677">
    <property type="term" value="F:DNA binding"/>
    <property type="evidence" value="ECO:0007669"/>
    <property type="project" value="UniProtKB-UniRule"/>
</dbReference>
<organism evidence="19 20">
    <name type="scientific">Candidatus Desulfatifera sulfidica</name>
    <dbReference type="NCBI Taxonomy" id="2841691"/>
    <lineage>
        <taxon>Bacteria</taxon>
        <taxon>Pseudomonadati</taxon>
        <taxon>Thermodesulfobacteriota</taxon>
        <taxon>Desulfobulbia</taxon>
        <taxon>Desulfobulbales</taxon>
        <taxon>Desulfobulbaceae</taxon>
        <taxon>Candidatus Desulfatifera</taxon>
    </lineage>
</organism>
<evidence type="ECO:0000313" key="19">
    <source>
        <dbReference type="EMBL" id="MBC8209032.1"/>
    </source>
</evidence>
<dbReference type="FunFam" id="3.40.50.300:FF:000477">
    <property type="entry name" value="UvrABC system protein B"/>
    <property type="match status" value="1"/>
</dbReference>
<evidence type="ECO:0000256" key="15">
    <source>
        <dbReference type="SAM" id="Coils"/>
    </source>
</evidence>
<evidence type="ECO:0000256" key="14">
    <source>
        <dbReference type="RuleBase" id="RU003587"/>
    </source>
</evidence>
<keyword evidence="5 13" id="KW-0227">DNA damage</keyword>
<proteinExistence type="inferred from homology"/>
<dbReference type="GO" id="GO:0009381">
    <property type="term" value="F:excinuclease ABC activity"/>
    <property type="evidence" value="ECO:0007669"/>
    <property type="project" value="UniProtKB-UniRule"/>
</dbReference>
<evidence type="ECO:0000256" key="2">
    <source>
        <dbReference type="ARBA" id="ARBA00008533"/>
    </source>
</evidence>
<evidence type="ECO:0000256" key="4">
    <source>
        <dbReference type="ARBA" id="ARBA00022741"/>
    </source>
</evidence>
<dbReference type="CDD" id="cd18790">
    <property type="entry name" value="SF2_C_UvrB"/>
    <property type="match status" value="1"/>
</dbReference>
<dbReference type="PANTHER" id="PTHR24029:SF0">
    <property type="entry name" value="UVRABC SYSTEM PROTEIN B"/>
    <property type="match status" value="1"/>
</dbReference>
<dbReference type="SMART" id="SM00487">
    <property type="entry name" value="DEXDc"/>
    <property type="match status" value="1"/>
</dbReference>
<dbReference type="InterPro" id="IPR001943">
    <property type="entry name" value="UVR_dom"/>
</dbReference>
<dbReference type="InterPro" id="IPR024759">
    <property type="entry name" value="UvrB_YAD/RRR_dom"/>
</dbReference>
<dbReference type="GO" id="GO:0009432">
    <property type="term" value="P:SOS response"/>
    <property type="evidence" value="ECO:0007669"/>
    <property type="project" value="UniProtKB-UniRule"/>
</dbReference>
<sequence length="670" mass="76365">MFDLVAPFSPAGDQPHAIETLARGLRSGSRDQVLLGGTGTGKTLTMAGVIAEVQRPALIIAPNKTLAAQLFGEFKDLFPHNAVEYFVSYYDYYQPEAYIAPSDTYIEKDSAINEAIDKLRHSATRSLLTRSDVIIIASVSCIYGLGSPEEYRSMHLFLRRDEEQPMEIVQRRLVHMLYERNDLSFHRGTFRVRGDVLDIFPVHEEERALRVEFFGDTVEAISVIDPLRGVVLEQIAEYTVFPGSHFVTSRDRILRAVETIKEELSERLTWFGHENRLVEQQRLEQRTLFDLEMIQELGYCNGIENYSRHLTGKEPGAPPPNLLDYFPEDFVIFLDESHIGVPQLNGMYNGDRSRKQNLVDFGFRLPSALDNRPLRFEEFRERVHQAVYVSATPGPYELEQSHGQVVEQIIRPTGLLDPEIEIRPAGSQVDDLLEEIRVRAELGEAVLVTTLTKRMSEDLTDYYEKLGVAVRYLHSDIKTLERMELIRDLRRGEYQVLVGINLLREGLDIPEVSLVAVLDADKEGFLRSERSLTQTCGRAARNAKGRVIFYADQITGSMERTMAETHRRRKIQQAHNEEHGIVPQTVRSQIKDGLNQHLKTEGYGSGDIHDATLLQAAEELGTYTSLADLEREIGRVEKEMQVAARELAFEEAARLRDRIKELRRLEIEIG</sequence>
<dbReference type="Pfam" id="PF04851">
    <property type="entry name" value="ResIII"/>
    <property type="match status" value="1"/>
</dbReference>
<dbReference type="InterPro" id="IPR014001">
    <property type="entry name" value="Helicase_ATP-bd"/>
</dbReference>
<evidence type="ECO:0000256" key="12">
    <source>
        <dbReference type="ARBA" id="ARBA00029504"/>
    </source>
</evidence>
<keyword evidence="3 13" id="KW-0963">Cytoplasm</keyword>
<dbReference type="InterPro" id="IPR006935">
    <property type="entry name" value="Helicase/UvrB_N"/>
</dbReference>
<evidence type="ECO:0000256" key="3">
    <source>
        <dbReference type="ARBA" id="ARBA00022490"/>
    </source>
</evidence>
<evidence type="ECO:0000256" key="10">
    <source>
        <dbReference type="ARBA" id="ARBA00023236"/>
    </source>
</evidence>
<comment type="similarity">
    <text evidence="2 13 14">Belongs to the UvrB family.</text>
</comment>
<keyword evidence="4 13" id="KW-0547">Nucleotide-binding</keyword>
<evidence type="ECO:0000256" key="11">
    <source>
        <dbReference type="ARBA" id="ARBA00026033"/>
    </source>
</evidence>
<evidence type="ECO:0000256" key="8">
    <source>
        <dbReference type="ARBA" id="ARBA00022881"/>
    </source>
</evidence>
<evidence type="ECO:0000256" key="6">
    <source>
        <dbReference type="ARBA" id="ARBA00022769"/>
    </source>
</evidence>
<dbReference type="InterPro" id="IPR001650">
    <property type="entry name" value="Helicase_C-like"/>
</dbReference>
<comment type="function">
    <text evidence="13">The UvrABC repair system catalyzes the recognition and processing of DNA lesions. A damage recognition complex composed of 2 UvrA and 2 UvrB subunits scans DNA for abnormalities. Upon binding of the UvrA(2)B(2) complex to a putative damaged site, the DNA wraps around one UvrB monomer. DNA wrap is dependent on ATP binding by UvrB and probably causes local melting of the DNA helix, facilitating insertion of UvrB beta-hairpin between the DNA strands. Then UvrB probes one DNA strand for the presence of a lesion. If a lesion is found the UvrA subunits dissociate and the UvrB-DNA preincision complex is formed. This complex is subsequently bound by UvrC and the second UvrB is released. If no lesion is found, the DNA wraps around the other UvrB subunit that will check the other stand for damage.</text>
</comment>
<feature type="short sequence motif" description="Beta-hairpin" evidence="13">
    <location>
        <begin position="89"/>
        <end position="112"/>
    </location>
</feature>
<gene>
    <name evidence="13 19" type="primary">uvrB</name>
    <name evidence="19" type="ORF">H8E79_07685</name>
</gene>
<dbReference type="GO" id="GO:0005524">
    <property type="term" value="F:ATP binding"/>
    <property type="evidence" value="ECO:0007669"/>
    <property type="project" value="UniProtKB-UniRule"/>
</dbReference>
<dbReference type="SUPFAM" id="SSF46600">
    <property type="entry name" value="C-terminal UvrC-binding domain of UvrB"/>
    <property type="match status" value="1"/>
</dbReference>
<comment type="subunit">
    <text evidence="11 13 14">Forms a heterotetramer with UvrA during the search for lesions. Interacts with UvrC in an incision complex.</text>
</comment>
<evidence type="ECO:0000256" key="13">
    <source>
        <dbReference type="HAMAP-Rule" id="MF_00204"/>
    </source>
</evidence>
<dbReference type="PROSITE" id="PS51194">
    <property type="entry name" value="HELICASE_CTER"/>
    <property type="match status" value="1"/>
</dbReference>
<dbReference type="SUPFAM" id="SSF52540">
    <property type="entry name" value="P-loop containing nucleoside triphosphate hydrolases"/>
    <property type="match status" value="2"/>
</dbReference>
<evidence type="ECO:0000259" key="18">
    <source>
        <dbReference type="PROSITE" id="PS51194"/>
    </source>
</evidence>
<comment type="subcellular location">
    <subcellularLocation>
        <location evidence="1 13 14">Cytoplasm</location>
    </subcellularLocation>
</comment>
<comment type="caution">
    <text evidence="19">The sequence shown here is derived from an EMBL/GenBank/DDBJ whole genome shotgun (WGS) entry which is preliminary data.</text>
</comment>
<dbReference type="GO" id="GO:0006289">
    <property type="term" value="P:nucleotide-excision repair"/>
    <property type="evidence" value="ECO:0007669"/>
    <property type="project" value="UniProtKB-UniRule"/>
</dbReference>
<evidence type="ECO:0000259" key="16">
    <source>
        <dbReference type="PROSITE" id="PS50151"/>
    </source>
</evidence>
<keyword evidence="7 13" id="KW-0067">ATP-binding</keyword>
<feature type="domain" description="Helicase C-terminal" evidence="18">
    <location>
        <begin position="428"/>
        <end position="594"/>
    </location>
</feature>
<dbReference type="NCBIfam" id="TIGR00631">
    <property type="entry name" value="uvrb"/>
    <property type="match status" value="1"/>
</dbReference>
<accession>A0A8J6TE21</accession>
<dbReference type="Gene3D" id="3.40.50.300">
    <property type="entry name" value="P-loop containing nucleotide triphosphate hydrolases"/>
    <property type="match status" value="3"/>
</dbReference>
<feature type="domain" description="UVR" evidence="16">
    <location>
        <begin position="630"/>
        <end position="665"/>
    </location>
</feature>
<dbReference type="InterPro" id="IPR027417">
    <property type="entry name" value="P-loop_NTPase"/>
</dbReference>
<dbReference type="AlphaFoldDB" id="A0A8J6TE21"/>
<comment type="caution">
    <text evidence="13">Lacks conserved residue(s) required for the propagation of feature annotation.</text>
</comment>
<keyword evidence="10 13" id="KW-0742">SOS response</keyword>
<dbReference type="GO" id="GO:0005737">
    <property type="term" value="C:cytoplasm"/>
    <property type="evidence" value="ECO:0007669"/>
    <property type="project" value="UniProtKB-SubCell"/>
</dbReference>
<dbReference type="InterPro" id="IPR004807">
    <property type="entry name" value="UvrB"/>
</dbReference>